<reference evidence="2" key="1">
    <citation type="submission" date="2020-06" db="EMBL/GenBank/DDBJ databases">
        <title>WGS assembly of Ceratodon purpureus strain R40.</title>
        <authorList>
            <person name="Carey S.B."/>
            <person name="Jenkins J."/>
            <person name="Shu S."/>
            <person name="Lovell J.T."/>
            <person name="Sreedasyam A."/>
            <person name="Maumus F."/>
            <person name="Tiley G.P."/>
            <person name="Fernandez-Pozo N."/>
            <person name="Barry K."/>
            <person name="Chen C."/>
            <person name="Wang M."/>
            <person name="Lipzen A."/>
            <person name="Daum C."/>
            <person name="Saski C.A."/>
            <person name="Payton A.C."/>
            <person name="Mcbreen J.C."/>
            <person name="Conrad R.E."/>
            <person name="Kollar L.M."/>
            <person name="Olsson S."/>
            <person name="Huttunen S."/>
            <person name="Landis J.B."/>
            <person name="Wickett N.J."/>
            <person name="Johnson M.G."/>
            <person name="Rensing S.A."/>
            <person name="Grimwood J."/>
            <person name="Schmutz J."/>
            <person name="Mcdaniel S.F."/>
        </authorList>
    </citation>
    <scope>NUCLEOTIDE SEQUENCE</scope>
    <source>
        <strain evidence="2">R40</strain>
    </source>
</reference>
<dbReference type="Proteomes" id="UP000822688">
    <property type="component" value="Chromosome V"/>
</dbReference>
<proteinExistence type="predicted"/>
<evidence type="ECO:0000313" key="3">
    <source>
        <dbReference type="Proteomes" id="UP000822688"/>
    </source>
</evidence>
<dbReference type="EMBL" id="CM026426">
    <property type="protein sequence ID" value="KAG0572849.1"/>
    <property type="molecule type" value="Genomic_DNA"/>
</dbReference>
<gene>
    <name evidence="2" type="ORF">KC19_2G295600</name>
    <name evidence="1" type="ORF">KC19_VG129800</name>
</gene>
<organism evidence="2 3">
    <name type="scientific">Ceratodon purpureus</name>
    <name type="common">Fire moss</name>
    <name type="synonym">Dicranum purpureum</name>
    <dbReference type="NCBI Taxonomy" id="3225"/>
    <lineage>
        <taxon>Eukaryota</taxon>
        <taxon>Viridiplantae</taxon>
        <taxon>Streptophyta</taxon>
        <taxon>Embryophyta</taxon>
        <taxon>Bryophyta</taxon>
        <taxon>Bryophytina</taxon>
        <taxon>Bryopsida</taxon>
        <taxon>Dicranidae</taxon>
        <taxon>Pseudoditrichales</taxon>
        <taxon>Ditrichaceae</taxon>
        <taxon>Ceratodon</taxon>
    </lineage>
</organism>
<evidence type="ECO:0000313" key="2">
    <source>
        <dbReference type="EMBL" id="KAG0589162.1"/>
    </source>
</evidence>
<keyword evidence="3" id="KW-1185">Reference proteome</keyword>
<name>A0A8T0J1R4_CERPU</name>
<evidence type="ECO:0000313" key="1">
    <source>
        <dbReference type="EMBL" id="KAG0572849.1"/>
    </source>
</evidence>
<accession>A0A8T0J1R4</accession>
<sequence>MLDMTISGKIVTRSDLGRLAASQLSRLEATSCPFLLSEDMSKIVTHSYLDQLVTAECLKLEVSNYQFLLSEDMREVEERVRYSRLRLSAAPFYVSVEGCPPDAEEGAGYYDL</sequence>
<comment type="caution">
    <text evidence="2">The sequence shown here is derived from an EMBL/GenBank/DDBJ whole genome shotgun (WGS) entry which is preliminary data.</text>
</comment>
<dbReference type="AlphaFoldDB" id="A0A8T0J1R4"/>
<dbReference type="EMBL" id="CM026422">
    <property type="protein sequence ID" value="KAG0589162.1"/>
    <property type="molecule type" value="Genomic_DNA"/>
</dbReference>
<protein>
    <submittedName>
        <fullName evidence="2">Uncharacterized protein</fullName>
    </submittedName>
</protein>
<dbReference type="Proteomes" id="UP000822688">
    <property type="component" value="Chromosome 2"/>
</dbReference>